<protein>
    <submittedName>
        <fullName evidence="2">Uncharacterized protein</fullName>
    </submittedName>
</protein>
<feature type="region of interest" description="Disordered" evidence="1">
    <location>
        <begin position="17"/>
        <end position="155"/>
    </location>
</feature>
<feature type="compositionally biased region" description="Acidic residues" evidence="1">
    <location>
        <begin position="26"/>
        <end position="39"/>
    </location>
</feature>
<dbReference type="EMBL" id="KB467942">
    <property type="protein sequence ID" value="PCH37624.1"/>
    <property type="molecule type" value="Genomic_DNA"/>
</dbReference>
<accession>A0A2H3JLV2</accession>
<evidence type="ECO:0000313" key="2">
    <source>
        <dbReference type="EMBL" id="PCH37624.1"/>
    </source>
</evidence>
<evidence type="ECO:0000313" key="3">
    <source>
        <dbReference type="Proteomes" id="UP000218811"/>
    </source>
</evidence>
<gene>
    <name evidence="2" type="ORF">WOLCODRAFT_148564</name>
</gene>
<keyword evidence="3" id="KW-1185">Reference proteome</keyword>
<organism evidence="2 3">
    <name type="scientific">Wolfiporia cocos (strain MD-104)</name>
    <name type="common">Brown rot fungus</name>
    <dbReference type="NCBI Taxonomy" id="742152"/>
    <lineage>
        <taxon>Eukaryota</taxon>
        <taxon>Fungi</taxon>
        <taxon>Dikarya</taxon>
        <taxon>Basidiomycota</taxon>
        <taxon>Agaricomycotina</taxon>
        <taxon>Agaricomycetes</taxon>
        <taxon>Polyporales</taxon>
        <taxon>Phaeolaceae</taxon>
        <taxon>Wolfiporia</taxon>
    </lineage>
</organism>
<name>A0A2H3JLV2_WOLCO</name>
<feature type="compositionally biased region" description="Low complexity" evidence="1">
    <location>
        <begin position="69"/>
        <end position="97"/>
    </location>
</feature>
<reference evidence="2 3" key="1">
    <citation type="journal article" date="2012" name="Science">
        <title>The Paleozoic origin of enzymatic lignin decomposition reconstructed from 31 fungal genomes.</title>
        <authorList>
            <person name="Floudas D."/>
            <person name="Binder M."/>
            <person name="Riley R."/>
            <person name="Barry K."/>
            <person name="Blanchette R.A."/>
            <person name="Henrissat B."/>
            <person name="Martinez A.T."/>
            <person name="Otillar R."/>
            <person name="Spatafora J.W."/>
            <person name="Yadav J.S."/>
            <person name="Aerts A."/>
            <person name="Benoit I."/>
            <person name="Boyd A."/>
            <person name="Carlson A."/>
            <person name="Copeland A."/>
            <person name="Coutinho P.M."/>
            <person name="de Vries R.P."/>
            <person name="Ferreira P."/>
            <person name="Findley K."/>
            <person name="Foster B."/>
            <person name="Gaskell J."/>
            <person name="Glotzer D."/>
            <person name="Gorecki P."/>
            <person name="Heitman J."/>
            <person name="Hesse C."/>
            <person name="Hori C."/>
            <person name="Igarashi K."/>
            <person name="Jurgens J.A."/>
            <person name="Kallen N."/>
            <person name="Kersten P."/>
            <person name="Kohler A."/>
            <person name="Kuees U."/>
            <person name="Kumar T.K.A."/>
            <person name="Kuo A."/>
            <person name="LaButti K."/>
            <person name="Larrondo L.F."/>
            <person name="Lindquist E."/>
            <person name="Ling A."/>
            <person name="Lombard V."/>
            <person name="Lucas S."/>
            <person name="Lundell T."/>
            <person name="Martin R."/>
            <person name="McLaughlin D.J."/>
            <person name="Morgenstern I."/>
            <person name="Morin E."/>
            <person name="Murat C."/>
            <person name="Nagy L.G."/>
            <person name="Nolan M."/>
            <person name="Ohm R.A."/>
            <person name="Patyshakuliyeva A."/>
            <person name="Rokas A."/>
            <person name="Ruiz-Duenas F.J."/>
            <person name="Sabat G."/>
            <person name="Salamov A."/>
            <person name="Samejima M."/>
            <person name="Schmutz J."/>
            <person name="Slot J.C."/>
            <person name="St John F."/>
            <person name="Stenlid J."/>
            <person name="Sun H."/>
            <person name="Sun S."/>
            <person name="Syed K."/>
            <person name="Tsang A."/>
            <person name="Wiebenga A."/>
            <person name="Young D."/>
            <person name="Pisabarro A."/>
            <person name="Eastwood D.C."/>
            <person name="Martin F."/>
            <person name="Cullen D."/>
            <person name="Grigoriev I.V."/>
            <person name="Hibbett D.S."/>
        </authorList>
    </citation>
    <scope>NUCLEOTIDE SEQUENCE [LARGE SCALE GENOMIC DNA]</scope>
    <source>
        <strain evidence="2 3">MD-104</strain>
    </source>
</reference>
<proteinExistence type="predicted"/>
<evidence type="ECO:0000256" key="1">
    <source>
        <dbReference type="SAM" id="MobiDB-lite"/>
    </source>
</evidence>
<feature type="compositionally biased region" description="Polar residues" evidence="1">
    <location>
        <begin position="132"/>
        <end position="145"/>
    </location>
</feature>
<dbReference type="AlphaFoldDB" id="A0A2H3JLV2"/>
<dbReference type="Proteomes" id="UP000218811">
    <property type="component" value="Unassembled WGS sequence"/>
</dbReference>
<sequence length="155" mass="16558">MHKAFTEASSMLRELFTRASGRDTFSSDDEIKFDEDSGEIIDSINNTIGPKAKGKSRAKSTSGKKKKTAMTMKKSTTATTGDTTSSSKTGVDAVADAGTDDSDEELLQVPEKQTQKQTQKNKTVIMSEDESNPSVSSVTALNQGTVLVKSTPEPS</sequence>
<feature type="compositionally biased region" description="Basic residues" evidence="1">
    <location>
        <begin position="52"/>
        <end position="68"/>
    </location>
</feature>